<feature type="transmembrane region" description="Helical" evidence="1">
    <location>
        <begin position="170"/>
        <end position="188"/>
    </location>
</feature>
<keyword evidence="1" id="KW-1133">Transmembrane helix</keyword>
<keyword evidence="3" id="KW-1185">Reference proteome</keyword>
<dbReference type="Proteomes" id="UP000544090">
    <property type="component" value="Unassembled WGS sequence"/>
</dbReference>
<dbReference type="AlphaFoldDB" id="A0A7X6K6Y7"/>
<evidence type="ECO:0000256" key="1">
    <source>
        <dbReference type="SAM" id="Phobius"/>
    </source>
</evidence>
<proteinExistence type="predicted"/>
<evidence type="ECO:0000313" key="3">
    <source>
        <dbReference type="Proteomes" id="UP000544090"/>
    </source>
</evidence>
<gene>
    <name evidence="2" type="ORF">HGG74_17645</name>
</gene>
<dbReference type="EMBL" id="JAAZSQ010000022">
    <property type="protein sequence ID" value="NKX56315.1"/>
    <property type="molecule type" value="Genomic_DNA"/>
</dbReference>
<feature type="transmembrane region" description="Helical" evidence="1">
    <location>
        <begin position="83"/>
        <end position="102"/>
    </location>
</feature>
<evidence type="ECO:0000313" key="2">
    <source>
        <dbReference type="EMBL" id="NKX56315.1"/>
    </source>
</evidence>
<dbReference type="RefSeq" id="WP_168488483.1">
    <property type="nucleotide sequence ID" value="NZ_JAAZSQ010000022.1"/>
</dbReference>
<name>A0A7X6K6Y7_9MICC</name>
<feature type="transmembrane region" description="Helical" evidence="1">
    <location>
        <begin position="47"/>
        <end position="71"/>
    </location>
</feature>
<comment type="caution">
    <text evidence="2">The sequence shown here is derived from an EMBL/GenBank/DDBJ whole genome shotgun (WGS) entry which is preliminary data.</text>
</comment>
<feature type="transmembrane region" description="Helical" evidence="1">
    <location>
        <begin position="145"/>
        <end position="163"/>
    </location>
</feature>
<keyword evidence="1" id="KW-0812">Transmembrane</keyword>
<feature type="transmembrane region" description="Helical" evidence="1">
    <location>
        <begin position="200"/>
        <end position="221"/>
    </location>
</feature>
<accession>A0A7X6K6Y7</accession>
<reference evidence="2 3" key="1">
    <citation type="submission" date="2020-04" db="EMBL/GenBank/DDBJ databases">
        <title>Arthrobacter sp. nov.</title>
        <authorList>
            <person name="Liu S."/>
        </authorList>
    </citation>
    <scope>NUCLEOTIDE SEQUENCE [LARGE SCALE GENOMIC DNA]</scope>
    <source>
        <strain evidence="2 3">E918</strain>
    </source>
</reference>
<evidence type="ECO:0008006" key="4">
    <source>
        <dbReference type="Google" id="ProtNLM"/>
    </source>
</evidence>
<feature type="transmembrane region" description="Helical" evidence="1">
    <location>
        <begin position="7"/>
        <end position="27"/>
    </location>
</feature>
<sequence>MTDRKALRLSAGLLAPGFILLVVAGLFHPGGPANNHSAVFAEYAGSAGWTAVHLVQFASMAVMTAGLLVLSSAPVLRSGSSAWLARLGAFAAAVALGLYGVLQAVDGVALKQAVDAWVRASEIEEAARFASAETIRWLEWGTRSYQSFTFALALILLGSAVALTVGLPKLLGYLMGLSGLAYIAQGWVLGTEGFSATNTMAILAGYVLIPVWIAWLLVFAWQMKEPLRAAPPGR</sequence>
<protein>
    <recommendedName>
        <fullName evidence="4">DUF4386 domain-containing protein</fullName>
    </recommendedName>
</protein>
<keyword evidence="1" id="KW-0472">Membrane</keyword>
<organism evidence="2 3">
    <name type="scientific">Arthrobacter mobilis</name>
    <dbReference type="NCBI Taxonomy" id="2724944"/>
    <lineage>
        <taxon>Bacteria</taxon>
        <taxon>Bacillati</taxon>
        <taxon>Actinomycetota</taxon>
        <taxon>Actinomycetes</taxon>
        <taxon>Micrococcales</taxon>
        <taxon>Micrococcaceae</taxon>
        <taxon>Arthrobacter</taxon>
    </lineage>
</organism>